<name>A0A226WU37_CABSO</name>
<proteinExistence type="predicted"/>
<evidence type="ECO:0000313" key="2">
    <source>
        <dbReference type="EMBL" id="OXC74726.1"/>
    </source>
</evidence>
<accession>A0A226WU37</accession>
<sequence length="43" mass="4827">MRHRQTDVISVGEERLARKDGRRRDIADTAPQASTLCSSAESR</sequence>
<feature type="compositionally biased region" description="Polar residues" evidence="1">
    <location>
        <begin position="31"/>
        <end position="43"/>
    </location>
</feature>
<feature type="region of interest" description="Disordered" evidence="1">
    <location>
        <begin position="1"/>
        <end position="43"/>
    </location>
</feature>
<evidence type="ECO:0000313" key="3">
    <source>
        <dbReference type="Proteomes" id="UP000214720"/>
    </source>
</evidence>
<protein>
    <submittedName>
        <fullName evidence="2">Uncharacterized protein</fullName>
    </submittedName>
</protein>
<feature type="compositionally biased region" description="Basic and acidic residues" evidence="1">
    <location>
        <begin position="1"/>
        <end position="27"/>
    </location>
</feature>
<dbReference type="EMBL" id="MTHB01000206">
    <property type="protein sequence ID" value="OXC74726.1"/>
    <property type="molecule type" value="Genomic_DNA"/>
</dbReference>
<evidence type="ECO:0000256" key="1">
    <source>
        <dbReference type="SAM" id="MobiDB-lite"/>
    </source>
</evidence>
<dbReference type="Proteomes" id="UP000214720">
    <property type="component" value="Unassembled WGS sequence"/>
</dbReference>
<dbReference type="AlphaFoldDB" id="A0A226WU37"/>
<reference evidence="3" key="1">
    <citation type="submission" date="2017-01" db="EMBL/GenBank/DDBJ databases">
        <title>Genome Analysis of Deinococcus marmoris KOPRI26562.</title>
        <authorList>
            <person name="Kim J.H."/>
            <person name="Oh H.-M."/>
        </authorList>
    </citation>
    <scope>NUCLEOTIDE SEQUENCE [LARGE SCALE GENOMIC DNA]</scope>
    <source>
        <strain evidence="3">PAMC 26633</strain>
    </source>
</reference>
<comment type="caution">
    <text evidence="2">The sequence shown here is derived from an EMBL/GenBank/DDBJ whole genome shotgun (WGS) entry which is preliminary data.</text>
</comment>
<gene>
    <name evidence="2" type="ORF">BSU04_31035</name>
</gene>
<organism evidence="2 3">
    <name type="scientific">Caballeronia sordidicola</name>
    <name type="common">Burkholderia sordidicola</name>
    <dbReference type="NCBI Taxonomy" id="196367"/>
    <lineage>
        <taxon>Bacteria</taxon>
        <taxon>Pseudomonadati</taxon>
        <taxon>Pseudomonadota</taxon>
        <taxon>Betaproteobacteria</taxon>
        <taxon>Burkholderiales</taxon>
        <taxon>Burkholderiaceae</taxon>
        <taxon>Caballeronia</taxon>
    </lineage>
</organism>